<feature type="transmembrane region" description="Helical" evidence="7">
    <location>
        <begin position="186"/>
        <end position="208"/>
    </location>
</feature>
<dbReference type="InterPro" id="IPR018460">
    <property type="entry name" value="Battenin_disease_Cln3_subgr"/>
</dbReference>
<dbReference type="Pfam" id="PF02487">
    <property type="entry name" value="CLN3"/>
    <property type="match status" value="1"/>
</dbReference>
<dbReference type="InterPro" id="IPR003492">
    <property type="entry name" value="Battenin_disease_Cln3"/>
</dbReference>
<name>A0A914UK59_9BILA</name>
<dbReference type="WBParaSite" id="PSAMB.scaffold1071size36378.g10760.t1">
    <property type="protein sequence ID" value="PSAMB.scaffold1071size36378.g10760.t1"/>
    <property type="gene ID" value="PSAMB.scaffold1071size36378.g10760"/>
</dbReference>
<feature type="transmembrane region" description="Helical" evidence="7">
    <location>
        <begin position="367"/>
        <end position="388"/>
    </location>
</feature>
<evidence type="ECO:0000313" key="9">
    <source>
        <dbReference type="WBParaSite" id="PSAMB.scaffold1071size36378.g10760.t1"/>
    </source>
</evidence>
<evidence type="ECO:0000256" key="2">
    <source>
        <dbReference type="ARBA" id="ARBA00007467"/>
    </source>
</evidence>
<feature type="transmembrane region" description="Helical" evidence="7">
    <location>
        <begin position="12"/>
        <end position="32"/>
    </location>
</feature>
<evidence type="ECO:0000256" key="7">
    <source>
        <dbReference type="RuleBase" id="RU361113"/>
    </source>
</evidence>
<feature type="transmembrane region" description="Helical" evidence="7">
    <location>
        <begin position="394"/>
        <end position="417"/>
    </location>
</feature>
<dbReference type="PRINTS" id="PR01315">
    <property type="entry name" value="BATTENIN"/>
</dbReference>
<dbReference type="SUPFAM" id="SSF103473">
    <property type="entry name" value="MFS general substrate transporter"/>
    <property type="match status" value="1"/>
</dbReference>
<dbReference type="AlphaFoldDB" id="A0A914UK59"/>
<feature type="transmembrane region" description="Helical" evidence="7">
    <location>
        <begin position="156"/>
        <end position="174"/>
    </location>
</feature>
<evidence type="ECO:0000256" key="3">
    <source>
        <dbReference type="ARBA" id="ARBA00022448"/>
    </source>
</evidence>
<comment type="caution">
    <text evidence="7">Lacks conserved residue(s) required for the propagation of feature annotation.</text>
</comment>
<protein>
    <recommendedName>
        <fullName evidence="7">Battenin</fullName>
    </recommendedName>
</protein>
<dbReference type="GO" id="GO:0005765">
    <property type="term" value="C:lysosomal membrane"/>
    <property type="evidence" value="ECO:0007669"/>
    <property type="project" value="UniProtKB-SubCell"/>
</dbReference>
<dbReference type="GO" id="GO:0051453">
    <property type="term" value="P:regulation of intracellular pH"/>
    <property type="evidence" value="ECO:0007669"/>
    <property type="project" value="TreeGrafter"/>
</dbReference>
<dbReference type="PANTHER" id="PTHR10981:SF0">
    <property type="entry name" value="BATTENIN"/>
    <property type="match status" value="1"/>
</dbReference>
<reference evidence="9" key="1">
    <citation type="submission" date="2022-11" db="UniProtKB">
        <authorList>
            <consortium name="WormBaseParasite"/>
        </authorList>
    </citation>
    <scope>IDENTIFICATION</scope>
</reference>
<keyword evidence="3" id="KW-0813">Transport</keyword>
<comment type="subcellular location">
    <subcellularLocation>
        <location evidence="1">Endomembrane system</location>
        <topology evidence="1">Multi-pass membrane protein</topology>
    </subcellularLocation>
    <subcellularLocation>
        <location evidence="7">Lysosome membrane</location>
        <topology evidence="7">Multi-pass membrane protein</topology>
    </subcellularLocation>
</comment>
<sequence>MPSVGLTARNLVAYWLLGLCNNFAYVIMLSAAKDILKRQEGTIIPFPNATAVEKCEEDITSRNCAQISTGAVLLADILPTLIIKLIAPFFMHRIPFGVRHLVVVVFQASSFIIVALSAGIGMSLSGVIFASIAAGLGEITYLAMTAHFPKDVISTWSSGTGGAGIVGALAYAGLTEPYLFNLTPRTTLLIMLVVPMIFAVAFWFVLVVPASVHQVVIANPRTWLVPTNDYSSSSNICASCSCFCRRRNQSHSDLDSADDDNEPLLANSGDDGGLVRHDYRSRIRRHDSETPTFTDQLQLIFPLLKYMIPLSIVYIGEYFINQGLVELIFFDCAHGMYLARESQYRWYQVVYQLGVFISRSSVNLIQISVRLLPLLAVLQLLNALLFFVDALNFFIPHIAIIFGVILFEGLLGGAAYVNTFHSIHRTVEDRHKEFSLGVASVADSLGVVIAGFAAIPVHNYICLQPFPYN</sequence>
<accession>A0A914UK59</accession>
<dbReference type="GO" id="GO:0007040">
    <property type="term" value="P:lysosome organization"/>
    <property type="evidence" value="ECO:0007669"/>
    <property type="project" value="TreeGrafter"/>
</dbReference>
<evidence type="ECO:0000256" key="6">
    <source>
        <dbReference type="ARBA" id="ARBA00023136"/>
    </source>
</evidence>
<feature type="transmembrane region" description="Helical" evidence="7">
    <location>
        <begin position="438"/>
        <end position="461"/>
    </location>
</feature>
<dbReference type="GO" id="GO:0012505">
    <property type="term" value="C:endomembrane system"/>
    <property type="evidence" value="ECO:0007669"/>
    <property type="project" value="UniProtKB-SubCell"/>
</dbReference>
<dbReference type="InterPro" id="IPR036259">
    <property type="entry name" value="MFS_trans_sf"/>
</dbReference>
<comment type="similarity">
    <text evidence="2 7">Belongs to the battenin family.</text>
</comment>
<proteinExistence type="inferred from homology"/>
<organism evidence="8 9">
    <name type="scientific">Plectus sambesii</name>
    <dbReference type="NCBI Taxonomy" id="2011161"/>
    <lineage>
        <taxon>Eukaryota</taxon>
        <taxon>Metazoa</taxon>
        <taxon>Ecdysozoa</taxon>
        <taxon>Nematoda</taxon>
        <taxon>Chromadorea</taxon>
        <taxon>Plectida</taxon>
        <taxon>Plectina</taxon>
        <taxon>Plectoidea</taxon>
        <taxon>Plectidae</taxon>
        <taxon>Plectus</taxon>
    </lineage>
</organism>
<evidence type="ECO:0000256" key="4">
    <source>
        <dbReference type="ARBA" id="ARBA00022692"/>
    </source>
</evidence>
<keyword evidence="5 7" id="KW-1133">Transmembrane helix</keyword>
<keyword evidence="4 7" id="KW-0812">Transmembrane</keyword>
<evidence type="ECO:0000313" key="8">
    <source>
        <dbReference type="Proteomes" id="UP000887566"/>
    </source>
</evidence>
<keyword evidence="8" id="KW-1185">Reference proteome</keyword>
<keyword evidence="7" id="KW-0458">Lysosome</keyword>
<dbReference type="PIRSF" id="PIRSF015974">
    <property type="entry name" value="CLN3_BTN1"/>
    <property type="match status" value="1"/>
</dbReference>
<dbReference type="PANTHER" id="PTHR10981">
    <property type="entry name" value="BATTENIN"/>
    <property type="match status" value="1"/>
</dbReference>
<evidence type="ECO:0000256" key="5">
    <source>
        <dbReference type="ARBA" id="ARBA00022989"/>
    </source>
</evidence>
<keyword evidence="6 7" id="KW-0472">Membrane</keyword>
<evidence type="ECO:0000256" key="1">
    <source>
        <dbReference type="ARBA" id="ARBA00004127"/>
    </source>
</evidence>
<dbReference type="Proteomes" id="UP000887566">
    <property type="component" value="Unplaced"/>
</dbReference>